<evidence type="ECO:0000313" key="2">
    <source>
        <dbReference type="EMBL" id="OBI35955.1"/>
    </source>
</evidence>
<dbReference type="EMBL" id="LZKI01000182">
    <property type="protein sequence ID" value="OBI35955.1"/>
    <property type="molecule type" value="Genomic_DNA"/>
</dbReference>
<sequence>MGVDGVQTTGPSDSGLATRLNKLFELMRKAGTPPLSNAAAAAAITDKTGVPISPAYLWQLRSGLKTNPTVAHLRAIADYFGVPPSYLIDRGTDPAIDAQLNLLQALRDNGVRDLAARASGLTPQALDSLAAIVDHLRELERLPPISSRQNDQLDAGIKR</sequence>
<dbReference type="InterPro" id="IPR001387">
    <property type="entry name" value="Cro/C1-type_HTH"/>
</dbReference>
<dbReference type="SUPFAM" id="SSF47413">
    <property type="entry name" value="lambda repressor-like DNA-binding domains"/>
    <property type="match status" value="1"/>
</dbReference>
<dbReference type="AlphaFoldDB" id="A0A1A2YDD4"/>
<dbReference type="GO" id="GO:0003677">
    <property type="term" value="F:DNA binding"/>
    <property type="evidence" value="ECO:0007669"/>
    <property type="project" value="InterPro"/>
</dbReference>
<organism evidence="2 3">
    <name type="scientific">Mycobacterium colombiense</name>
    <dbReference type="NCBI Taxonomy" id="339268"/>
    <lineage>
        <taxon>Bacteria</taxon>
        <taxon>Bacillati</taxon>
        <taxon>Actinomycetota</taxon>
        <taxon>Actinomycetes</taxon>
        <taxon>Mycobacteriales</taxon>
        <taxon>Mycobacteriaceae</taxon>
        <taxon>Mycobacterium</taxon>
        <taxon>Mycobacterium avium complex (MAC)</taxon>
    </lineage>
</organism>
<proteinExistence type="predicted"/>
<accession>A0A1A2YDD4</accession>
<reference evidence="2 3" key="1">
    <citation type="submission" date="2016-06" db="EMBL/GenBank/DDBJ databases">
        <authorList>
            <person name="Kjaerup R.B."/>
            <person name="Dalgaard T.S."/>
            <person name="Juul-Madsen H.R."/>
        </authorList>
    </citation>
    <scope>NUCLEOTIDE SEQUENCE [LARGE SCALE GENOMIC DNA]</scope>
    <source>
        <strain evidence="2 3">E1334</strain>
    </source>
</reference>
<dbReference type="Gene3D" id="1.10.260.40">
    <property type="entry name" value="lambda repressor-like DNA-binding domains"/>
    <property type="match status" value="1"/>
</dbReference>
<evidence type="ECO:0000313" key="3">
    <source>
        <dbReference type="Proteomes" id="UP000091846"/>
    </source>
</evidence>
<protein>
    <submittedName>
        <fullName evidence="2">XRE family transcriptional regulator</fullName>
    </submittedName>
</protein>
<dbReference type="CDD" id="cd00093">
    <property type="entry name" value="HTH_XRE"/>
    <property type="match status" value="1"/>
</dbReference>
<dbReference type="Proteomes" id="UP000091846">
    <property type="component" value="Unassembled WGS sequence"/>
</dbReference>
<dbReference type="InterPro" id="IPR010982">
    <property type="entry name" value="Lambda_DNA-bd_dom_sf"/>
</dbReference>
<dbReference type="OrthoDB" id="2679623at2"/>
<gene>
    <name evidence="2" type="ORF">A5708_08595</name>
</gene>
<name>A0A1A2YDD4_9MYCO</name>
<feature type="domain" description="HTH cro/C1-type" evidence="1">
    <location>
        <begin position="52"/>
        <end position="87"/>
    </location>
</feature>
<comment type="caution">
    <text evidence="2">The sequence shown here is derived from an EMBL/GenBank/DDBJ whole genome shotgun (WGS) entry which is preliminary data.</text>
</comment>
<dbReference type="PROSITE" id="PS50943">
    <property type="entry name" value="HTH_CROC1"/>
    <property type="match status" value="1"/>
</dbReference>
<evidence type="ECO:0000259" key="1">
    <source>
        <dbReference type="PROSITE" id="PS50943"/>
    </source>
</evidence>